<gene>
    <name evidence="1" type="ORF">U14_05523</name>
</gene>
<sequence length="173" mass="19872">MRLFIEQIKEPQNIAFEFCPEECDVPEDIGALTKPIRFEAHVERIQQDIHISGRIAAQVQMTCSRCLMPHKERLDEPFEVMYLPGAVDEKKNLEEIELEEEDLNVSYYHGDFISLTDLVREQLLLMLPIKPLCRENCKGLCPSCGKDLNEGECQCSLDIGDPRLSVLKKLLHT</sequence>
<keyword evidence="2" id="KW-1185">Reference proteome</keyword>
<dbReference type="PANTHER" id="PTHR34374:SF1">
    <property type="entry name" value="LARGE RIBOSOMAL RNA SUBUNIT ACCUMULATION PROTEIN YCED HOMOLOG 1, CHLOROPLASTIC"/>
    <property type="match status" value="1"/>
</dbReference>
<evidence type="ECO:0000313" key="1">
    <source>
        <dbReference type="EMBL" id="GAK54244.1"/>
    </source>
</evidence>
<dbReference type="AlphaFoldDB" id="A0A081BS63"/>
<reference evidence="1" key="1">
    <citation type="journal article" date="2015" name="PeerJ">
        <title>First genomic representation of candidate bacterial phylum KSB3 points to enhanced environmental sensing as a trigger of wastewater bulking.</title>
        <authorList>
            <person name="Sekiguchi Y."/>
            <person name="Ohashi A."/>
            <person name="Parks D.H."/>
            <person name="Yamauchi T."/>
            <person name="Tyson G.W."/>
            <person name="Hugenholtz P."/>
        </authorList>
    </citation>
    <scope>NUCLEOTIDE SEQUENCE [LARGE SCALE GENOMIC DNA]</scope>
</reference>
<dbReference type="EMBL" id="DF820461">
    <property type="protein sequence ID" value="GAK54244.1"/>
    <property type="molecule type" value="Genomic_DNA"/>
</dbReference>
<dbReference type="PANTHER" id="PTHR34374">
    <property type="entry name" value="LARGE RIBOSOMAL RNA SUBUNIT ACCUMULATION PROTEIN YCED HOMOLOG 1, CHLOROPLASTIC"/>
    <property type="match status" value="1"/>
</dbReference>
<name>A0A081BS63_9BACT</name>
<dbReference type="HOGENOM" id="CLU_100236_1_0_0"/>
<accession>A0A081BS63</accession>
<evidence type="ECO:0000313" key="2">
    <source>
        <dbReference type="Proteomes" id="UP000030700"/>
    </source>
</evidence>
<evidence type="ECO:0008006" key="3">
    <source>
        <dbReference type="Google" id="ProtNLM"/>
    </source>
</evidence>
<dbReference type="Proteomes" id="UP000030700">
    <property type="component" value="Unassembled WGS sequence"/>
</dbReference>
<protein>
    <recommendedName>
        <fullName evidence="3">DUF177 domain-containing protein</fullName>
    </recommendedName>
</protein>
<dbReference type="STRING" id="1499966.U14_05523"/>
<organism evidence="1">
    <name type="scientific">Candidatus Moduliflexus flocculans</name>
    <dbReference type="NCBI Taxonomy" id="1499966"/>
    <lineage>
        <taxon>Bacteria</taxon>
        <taxon>Candidatus Moduliflexota</taxon>
        <taxon>Candidatus Moduliflexia</taxon>
        <taxon>Candidatus Moduliflexales</taxon>
        <taxon>Candidatus Moduliflexaceae</taxon>
    </lineage>
</organism>
<dbReference type="InterPro" id="IPR003772">
    <property type="entry name" value="YceD"/>
</dbReference>
<dbReference type="Pfam" id="PF02620">
    <property type="entry name" value="YceD"/>
    <property type="match status" value="1"/>
</dbReference>
<proteinExistence type="predicted"/>